<dbReference type="AlphaFoldDB" id="A0A8J2XWL8"/>
<gene>
    <name evidence="2" type="ORF">GCM10011511_55680</name>
</gene>
<comment type="caution">
    <text evidence="2">The sequence shown here is derived from an EMBL/GenBank/DDBJ whole genome shotgun (WGS) entry which is preliminary data.</text>
</comment>
<dbReference type="RefSeq" id="WP_188937980.1">
    <property type="nucleotide sequence ID" value="NZ_BMJC01000008.1"/>
</dbReference>
<protein>
    <submittedName>
        <fullName evidence="2">Uncharacterized protein</fullName>
    </submittedName>
</protein>
<keyword evidence="1" id="KW-0472">Membrane</keyword>
<keyword evidence="3" id="KW-1185">Reference proteome</keyword>
<accession>A0A8J2XWL8</accession>
<dbReference type="EMBL" id="BMJC01000008">
    <property type="protein sequence ID" value="GGB24612.1"/>
    <property type="molecule type" value="Genomic_DNA"/>
</dbReference>
<sequence length="156" mass="16865">MEDQQTFSASNSLDNFFNIAFDTTTRAQIKQAAVWAKVCTLCAFIGYGVALVVAIFGNRVLSTDTEEAVQISASFRTGNIIGVIITSGIGAIINFFLYRFAVATARGMDSMDSIKTNEGFNSLRIYFKIYGILLIIGLSLAVLAVLFTIIAAPGRL</sequence>
<feature type="transmembrane region" description="Helical" evidence="1">
    <location>
        <begin position="129"/>
        <end position="152"/>
    </location>
</feature>
<name>A0A8J2XWL8_9BACT</name>
<dbReference type="Proteomes" id="UP000607559">
    <property type="component" value="Unassembled WGS sequence"/>
</dbReference>
<feature type="transmembrane region" description="Helical" evidence="1">
    <location>
        <begin position="34"/>
        <end position="57"/>
    </location>
</feature>
<evidence type="ECO:0000256" key="1">
    <source>
        <dbReference type="SAM" id="Phobius"/>
    </source>
</evidence>
<feature type="transmembrane region" description="Helical" evidence="1">
    <location>
        <begin position="77"/>
        <end position="98"/>
    </location>
</feature>
<reference evidence="2" key="2">
    <citation type="submission" date="2020-09" db="EMBL/GenBank/DDBJ databases">
        <authorList>
            <person name="Sun Q."/>
            <person name="Zhou Y."/>
        </authorList>
    </citation>
    <scope>NUCLEOTIDE SEQUENCE</scope>
    <source>
        <strain evidence="2">CGMCC 1.15448</strain>
    </source>
</reference>
<evidence type="ECO:0000313" key="2">
    <source>
        <dbReference type="EMBL" id="GGB24612.1"/>
    </source>
</evidence>
<proteinExistence type="predicted"/>
<keyword evidence="1" id="KW-0812">Transmembrane</keyword>
<keyword evidence="1" id="KW-1133">Transmembrane helix</keyword>
<organism evidence="2 3">
    <name type="scientific">Puia dinghuensis</name>
    <dbReference type="NCBI Taxonomy" id="1792502"/>
    <lineage>
        <taxon>Bacteria</taxon>
        <taxon>Pseudomonadati</taxon>
        <taxon>Bacteroidota</taxon>
        <taxon>Chitinophagia</taxon>
        <taxon>Chitinophagales</taxon>
        <taxon>Chitinophagaceae</taxon>
        <taxon>Puia</taxon>
    </lineage>
</organism>
<evidence type="ECO:0000313" key="3">
    <source>
        <dbReference type="Proteomes" id="UP000607559"/>
    </source>
</evidence>
<reference evidence="2" key="1">
    <citation type="journal article" date="2014" name="Int. J. Syst. Evol. Microbiol.">
        <title>Complete genome sequence of Corynebacterium casei LMG S-19264T (=DSM 44701T), isolated from a smear-ripened cheese.</title>
        <authorList>
            <consortium name="US DOE Joint Genome Institute (JGI-PGF)"/>
            <person name="Walter F."/>
            <person name="Albersmeier A."/>
            <person name="Kalinowski J."/>
            <person name="Ruckert C."/>
        </authorList>
    </citation>
    <scope>NUCLEOTIDE SEQUENCE</scope>
    <source>
        <strain evidence="2">CGMCC 1.15448</strain>
    </source>
</reference>